<feature type="transmembrane region" description="Helical" evidence="9">
    <location>
        <begin position="152"/>
        <end position="171"/>
    </location>
</feature>
<keyword evidence="6" id="KW-0406">Ion transport</keyword>
<dbReference type="InterPro" id="IPR050291">
    <property type="entry name" value="CDF_Transporter"/>
</dbReference>
<keyword evidence="6" id="KW-0862">Zinc</keyword>
<dbReference type="EMBL" id="SPMZ01000079">
    <property type="protein sequence ID" value="NMQ21198.1"/>
    <property type="molecule type" value="Genomic_DNA"/>
</dbReference>
<feature type="transmembrane region" description="Helical" evidence="9">
    <location>
        <begin position="115"/>
        <end position="132"/>
    </location>
</feature>
<dbReference type="SUPFAM" id="SSF161111">
    <property type="entry name" value="Cation efflux protein transmembrane domain-like"/>
    <property type="match status" value="1"/>
</dbReference>
<keyword evidence="4" id="KW-0408">Iron</keyword>
<evidence type="ECO:0000256" key="6">
    <source>
        <dbReference type="ARBA" id="ARBA00022906"/>
    </source>
</evidence>
<protein>
    <submittedName>
        <fullName evidence="11">Cation diffusion facilitator family transporter</fullName>
    </submittedName>
</protein>
<dbReference type="RefSeq" id="WP_169250467.1">
    <property type="nucleotide sequence ID" value="NZ_SPMZ01000079.1"/>
</dbReference>
<dbReference type="InterPro" id="IPR002524">
    <property type="entry name" value="Cation_efflux"/>
</dbReference>
<feature type="transmembrane region" description="Helical" evidence="9">
    <location>
        <begin position="183"/>
        <end position="201"/>
    </location>
</feature>
<feature type="transmembrane region" description="Helical" evidence="9">
    <location>
        <begin position="37"/>
        <end position="58"/>
    </location>
</feature>
<gene>
    <name evidence="11" type="ORF">E4P82_19550</name>
</gene>
<comment type="caution">
    <text evidence="11">The sequence shown here is derived from an EMBL/GenBank/DDBJ whole genome shotgun (WGS) entry which is preliminary data.</text>
</comment>
<evidence type="ECO:0000256" key="2">
    <source>
        <dbReference type="ARBA" id="ARBA00010212"/>
    </source>
</evidence>
<dbReference type="PANTHER" id="PTHR43840">
    <property type="entry name" value="MITOCHONDRIAL METAL TRANSPORTER 1-RELATED"/>
    <property type="match status" value="1"/>
</dbReference>
<keyword evidence="6" id="KW-0864">Zinc transport</keyword>
<evidence type="ECO:0000313" key="12">
    <source>
        <dbReference type="Proteomes" id="UP000760480"/>
    </source>
</evidence>
<keyword evidence="5 9" id="KW-0812">Transmembrane</keyword>
<dbReference type="InterPro" id="IPR027469">
    <property type="entry name" value="Cation_efflux_TMD_sf"/>
</dbReference>
<evidence type="ECO:0000256" key="4">
    <source>
        <dbReference type="ARBA" id="ARBA00022496"/>
    </source>
</evidence>
<dbReference type="InterPro" id="IPR058533">
    <property type="entry name" value="Cation_efflux_TM"/>
</dbReference>
<dbReference type="Gene3D" id="1.20.1510.10">
    <property type="entry name" value="Cation efflux protein transmembrane domain"/>
    <property type="match status" value="1"/>
</dbReference>
<comment type="similarity">
    <text evidence="2">Belongs to the cation diffusion facilitator (CDF) transporter (TC 2.A.4) family. FieF subfamily.</text>
</comment>
<keyword evidence="12" id="KW-1185">Reference proteome</keyword>
<feature type="transmembrane region" description="Helical" evidence="9">
    <location>
        <begin position="79"/>
        <end position="103"/>
    </location>
</feature>
<feature type="transmembrane region" description="Helical" evidence="9">
    <location>
        <begin position="12"/>
        <end position="31"/>
    </location>
</feature>
<keyword evidence="4" id="KW-0410">Iron transport</keyword>
<accession>A0ABX1TSZ3</accession>
<dbReference type="NCBIfam" id="TIGR01297">
    <property type="entry name" value="CDF"/>
    <property type="match status" value="1"/>
</dbReference>
<reference evidence="11 12" key="1">
    <citation type="submission" date="2019-03" db="EMBL/GenBank/DDBJ databases">
        <title>Metabolic reconstructions from genomes of highly enriched 'Candidatus Accumulibacter' and 'Candidatus Competibacter' bioreactor populations.</title>
        <authorList>
            <person name="Annavajhala M.K."/>
            <person name="Welles L."/>
            <person name="Abbas B."/>
            <person name="Sorokin D."/>
            <person name="Park H."/>
            <person name="Van Loosdrecht M."/>
            <person name="Chandran K."/>
        </authorList>
    </citation>
    <scope>NUCLEOTIDE SEQUENCE [LARGE SCALE GENOMIC DNA]</scope>
    <source>
        <strain evidence="11 12">SBR_G</strain>
    </source>
</reference>
<dbReference type="Proteomes" id="UP000760480">
    <property type="component" value="Unassembled WGS sequence"/>
</dbReference>
<evidence type="ECO:0000256" key="1">
    <source>
        <dbReference type="ARBA" id="ARBA00004141"/>
    </source>
</evidence>
<evidence type="ECO:0000256" key="9">
    <source>
        <dbReference type="SAM" id="Phobius"/>
    </source>
</evidence>
<evidence type="ECO:0000256" key="8">
    <source>
        <dbReference type="ARBA" id="ARBA00023136"/>
    </source>
</evidence>
<name>A0ABX1TSZ3_9GAMM</name>
<keyword evidence="3" id="KW-0813">Transport</keyword>
<keyword evidence="8 9" id="KW-0472">Membrane</keyword>
<proteinExistence type="inferred from homology"/>
<evidence type="ECO:0000313" key="11">
    <source>
        <dbReference type="EMBL" id="NMQ21198.1"/>
    </source>
</evidence>
<sequence length="301" mass="33258">MTSSETEQRVLKQSIGISGAFASSGILLGLLSGSQSIVFDGLFSVIDTLVLMLALTAARLVQREGDRRFQYGYWHIEPMVLAFNGSVLMFLCLYAFINAVGGFLAGGHEPELDWALGYATAACIVTFGMYFYERRANQRVRSNLLRLDAQSWLMSALIASALLVAFALAKAIQGTRFAPLTPYVDPTVLALLTLYLITVPIKTVRQALNEILLITPPNLDRVVRAVMESVVERHGFRKYTSYVAKVGRAYFIEIYVVTSADFEAGSIAKLDDIRQEIAAAIGDQGSYQWLTVAFTADERWI</sequence>
<comment type="subcellular location">
    <subcellularLocation>
        <location evidence="1">Membrane</location>
        <topology evidence="1">Multi-pass membrane protein</topology>
    </subcellularLocation>
</comment>
<keyword evidence="7 9" id="KW-1133">Transmembrane helix</keyword>
<evidence type="ECO:0000256" key="7">
    <source>
        <dbReference type="ARBA" id="ARBA00022989"/>
    </source>
</evidence>
<dbReference type="Pfam" id="PF01545">
    <property type="entry name" value="Cation_efflux"/>
    <property type="match status" value="1"/>
</dbReference>
<feature type="domain" description="Cation efflux protein transmembrane" evidence="10">
    <location>
        <begin position="14"/>
        <end position="212"/>
    </location>
</feature>
<evidence type="ECO:0000256" key="3">
    <source>
        <dbReference type="ARBA" id="ARBA00022448"/>
    </source>
</evidence>
<evidence type="ECO:0000256" key="5">
    <source>
        <dbReference type="ARBA" id="ARBA00022692"/>
    </source>
</evidence>
<organism evidence="11 12">
    <name type="scientific">Candidatus Competibacter phosphatis</name>
    <dbReference type="NCBI Taxonomy" id="221280"/>
    <lineage>
        <taxon>Bacteria</taxon>
        <taxon>Pseudomonadati</taxon>
        <taxon>Pseudomonadota</taxon>
        <taxon>Gammaproteobacteria</taxon>
        <taxon>Candidatus Competibacteraceae</taxon>
        <taxon>Candidatus Competibacter</taxon>
    </lineage>
</organism>
<dbReference type="PANTHER" id="PTHR43840:SF15">
    <property type="entry name" value="MITOCHONDRIAL METAL TRANSPORTER 1-RELATED"/>
    <property type="match status" value="1"/>
</dbReference>
<evidence type="ECO:0000259" key="10">
    <source>
        <dbReference type="Pfam" id="PF01545"/>
    </source>
</evidence>